<evidence type="ECO:0000313" key="3">
    <source>
        <dbReference type="Proteomes" id="UP000246740"/>
    </source>
</evidence>
<dbReference type="Proteomes" id="UP000246740">
    <property type="component" value="Unassembled WGS sequence"/>
</dbReference>
<feature type="compositionally biased region" description="Polar residues" evidence="1">
    <location>
        <begin position="97"/>
        <end position="119"/>
    </location>
</feature>
<keyword evidence="3" id="KW-1185">Reference proteome</keyword>
<dbReference type="EMBL" id="KZ819188">
    <property type="protein sequence ID" value="PWZ03763.1"/>
    <property type="molecule type" value="Genomic_DNA"/>
</dbReference>
<proteinExistence type="predicted"/>
<dbReference type="InParanoid" id="A0A317Y119"/>
<evidence type="ECO:0000313" key="2">
    <source>
        <dbReference type="EMBL" id="PWZ03763.1"/>
    </source>
</evidence>
<reference evidence="2 3" key="1">
    <citation type="journal article" date="2018" name="Mol. Biol. Evol.">
        <title>Broad Genomic Sampling Reveals a Smut Pathogenic Ancestry of the Fungal Clade Ustilaginomycotina.</title>
        <authorList>
            <person name="Kijpornyongpan T."/>
            <person name="Mondo S.J."/>
            <person name="Barry K."/>
            <person name="Sandor L."/>
            <person name="Lee J."/>
            <person name="Lipzen A."/>
            <person name="Pangilinan J."/>
            <person name="LaButti K."/>
            <person name="Hainaut M."/>
            <person name="Henrissat B."/>
            <person name="Grigoriev I.V."/>
            <person name="Spatafora J.W."/>
            <person name="Aime M.C."/>
        </authorList>
    </citation>
    <scope>NUCLEOTIDE SEQUENCE [LARGE SCALE GENOMIC DNA]</scope>
    <source>
        <strain evidence="2 3">MCA 3645</strain>
    </source>
</reference>
<sequence length="168" mass="18515">MRTRTGGATQAREAGCCWVGCWTGQDRLGQGKFAVHRQMRQSEKKGAGLGREMQRACQRVFARPPAQRQQCWRVDRKIVSKGDVTAAAGSVVPRLQSSPWLPKVSTTGPTVSSQDMTRSTLRKRNDVQARNGYPLSQTSEITPLHSFGEVKSMVDGPDGQDQRRTAEG</sequence>
<accession>A0A317Y119</accession>
<dbReference type="AlphaFoldDB" id="A0A317Y119"/>
<feature type="region of interest" description="Disordered" evidence="1">
    <location>
        <begin position="97"/>
        <end position="168"/>
    </location>
</feature>
<evidence type="ECO:0000256" key="1">
    <source>
        <dbReference type="SAM" id="MobiDB-lite"/>
    </source>
</evidence>
<name>A0A317Y119_9BASI</name>
<protein>
    <submittedName>
        <fullName evidence="2">Uncharacterized protein</fullName>
    </submittedName>
</protein>
<gene>
    <name evidence="2" type="ORF">BCV70DRAFT_22887</name>
</gene>
<organism evidence="2 3">
    <name type="scientific">Testicularia cyperi</name>
    <dbReference type="NCBI Taxonomy" id="1882483"/>
    <lineage>
        <taxon>Eukaryota</taxon>
        <taxon>Fungi</taxon>
        <taxon>Dikarya</taxon>
        <taxon>Basidiomycota</taxon>
        <taxon>Ustilaginomycotina</taxon>
        <taxon>Ustilaginomycetes</taxon>
        <taxon>Ustilaginales</taxon>
        <taxon>Anthracoideaceae</taxon>
        <taxon>Testicularia</taxon>
    </lineage>
</organism>